<keyword evidence="3" id="KW-1185">Reference proteome</keyword>
<keyword evidence="1" id="KW-0472">Membrane</keyword>
<accession>A0AAV2K2Y8</accession>
<evidence type="ECO:0000256" key="1">
    <source>
        <dbReference type="SAM" id="Phobius"/>
    </source>
</evidence>
<dbReference type="AlphaFoldDB" id="A0AAV2K2Y8"/>
<keyword evidence="1" id="KW-0812">Transmembrane</keyword>
<keyword evidence="1" id="KW-1133">Transmembrane helix</keyword>
<organism evidence="2 3">
    <name type="scientific">Knipowitschia caucasica</name>
    <name type="common">Caucasian dwarf goby</name>
    <name type="synonym">Pomatoschistus caucasicus</name>
    <dbReference type="NCBI Taxonomy" id="637954"/>
    <lineage>
        <taxon>Eukaryota</taxon>
        <taxon>Metazoa</taxon>
        <taxon>Chordata</taxon>
        <taxon>Craniata</taxon>
        <taxon>Vertebrata</taxon>
        <taxon>Euteleostomi</taxon>
        <taxon>Actinopterygii</taxon>
        <taxon>Neopterygii</taxon>
        <taxon>Teleostei</taxon>
        <taxon>Neoteleostei</taxon>
        <taxon>Acanthomorphata</taxon>
        <taxon>Gobiaria</taxon>
        <taxon>Gobiiformes</taxon>
        <taxon>Gobioidei</taxon>
        <taxon>Gobiidae</taxon>
        <taxon>Gobiinae</taxon>
        <taxon>Knipowitschia</taxon>
    </lineage>
</organism>
<evidence type="ECO:0000313" key="3">
    <source>
        <dbReference type="Proteomes" id="UP001497482"/>
    </source>
</evidence>
<dbReference type="Proteomes" id="UP001497482">
    <property type="component" value="Chromosome 16"/>
</dbReference>
<sequence length="178" mass="20135">MAPVFGCAPATALPALTIRVSAVILAFYLIVSVLSTHSGVAAIIQYDRQTLLRLKTNIEEHSSSWDRYTEFFPPNFDSCLSLPDYLLVTKRRSRRRRRGTRAGVQTRLKSSLGILPVRHRQKGVSLTGVFLTATPVFPPYARVFCAQYLARWIPRPSRCWKHQLSARRARAHRQDGSA</sequence>
<protein>
    <submittedName>
        <fullName evidence="2">Uncharacterized protein</fullName>
    </submittedName>
</protein>
<evidence type="ECO:0000313" key="2">
    <source>
        <dbReference type="EMBL" id="CAL1584263.1"/>
    </source>
</evidence>
<dbReference type="EMBL" id="OZ035838">
    <property type="protein sequence ID" value="CAL1584263.1"/>
    <property type="molecule type" value="Genomic_DNA"/>
</dbReference>
<proteinExistence type="predicted"/>
<feature type="transmembrane region" description="Helical" evidence="1">
    <location>
        <begin position="20"/>
        <end position="44"/>
    </location>
</feature>
<gene>
    <name evidence="2" type="ORF">KC01_LOCUS14630</name>
</gene>
<reference evidence="2 3" key="1">
    <citation type="submission" date="2024-04" db="EMBL/GenBank/DDBJ databases">
        <authorList>
            <person name="Waldvogel A.-M."/>
            <person name="Schoenle A."/>
        </authorList>
    </citation>
    <scope>NUCLEOTIDE SEQUENCE [LARGE SCALE GENOMIC DNA]</scope>
</reference>
<name>A0AAV2K2Y8_KNICA</name>